<dbReference type="EMBL" id="AP012301">
    <property type="protein sequence ID" value="BAL85214.1"/>
    <property type="molecule type" value="Genomic_DNA"/>
</dbReference>
<evidence type="ECO:0000313" key="1">
    <source>
        <dbReference type="EMBL" id="BAL85214.1"/>
    </source>
</evidence>
<name>I0GWS7_SELRL</name>
<dbReference type="KEGG" id="sri:SELR_pSRC500400"/>
<organism evidence="1 2">
    <name type="scientific">Selenomonas ruminantium subsp. lactilytica (strain NBRC 103574 / TAM6421)</name>
    <dbReference type="NCBI Taxonomy" id="927704"/>
    <lineage>
        <taxon>Bacteria</taxon>
        <taxon>Bacillati</taxon>
        <taxon>Bacillota</taxon>
        <taxon>Negativicutes</taxon>
        <taxon>Selenomonadales</taxon>
        <taxon>Selenomonadaceae</taxon>
        <taxon>Selenomonas</taxon>
    </lineage>
</organism>
<dbReference type="PATRIC" id="fig|927704.6.peg.3557"/>
<geneLocation type="plasmid" evidence="1 2">
    <name>pSRC5</name>
</geneLocation>
<dbReference type="HOGENOM" id="CLU_2411526_0_0_9"/>
<protein>
    <submittedName>
        <fullName evidence="1">Uncharacterized protein</fullName>
    </submittedName>
</protein>
<sequence length="92" mass="10948">MTQEEIDYMNDPFVQKAGEAIAPSYFELVFRFKCQPFESVPVYWRKQVRDYYEAHKHELYDYSPATDYFNPILPDEAPADVEKKKNEDNGNE</sequence>
<proteinExistence type="predicted"/>
<evidence type="ECO:0000313" key="2">
    <source>
        <dbReference type="Proteomes" id="UP000007887"/>
    </source>
</evidence>
<keyword evidence="1" id="KW-0614">Plasmid</keyword>
<dbReference type="Proteomes" id="UP000007887">
    <property type="component" value="Plasmid pSRC5"/>
</dbReference>
<reference evidence="1 2" key="1">
    <citation type="submission" date="2011-10" db="EMBL/GenBank/DDBJ databases">
        <title>Whole genome sequence of Selenomonas ruminantium subsp. lactilytica TAM6421.</title>
        <authorList>
            <person name="Oguchi A."/>
            <person name="Ankai A."/>
            <person name="Kaneko J."/>
            <person name="Yamada-Narita S."/>
            <person name="Fukui S."/>
            <person name="Takahashi M."/>
            <person name="Onodera T."/>
            <person name="Kojima S."/>
            <person name="Fushimi T."/>
            <person name="Abe N."/>
            <person name="Kamio Y."/>
            <person name="Yamazaki S."/>
            <person name="Fujita N."/>
        </authorList>
    </citation>
    <scope>NUCLEOTIDE SEQUENCE [LARGE SCALE GENOMIC DNA]</scope>
    <source>
        <strain evidence="2">NBRC 103574 / TAM6421</strain>
        <plasmid evidence="1 2">pSRC5</plasmid>
    </source>
</reference>
<dbReference type="AlphaFoldDB" id="I0GWS7"/>
<gene>
    <name evidence="1" type="ordered locus">SELR_pSRC500400</name>
</gene>
<dbReference type="RefSeq" id="WP_014426232.1">
    <property type="nucleotide sequence ID" value="NC_017074.1"/>
</dbReference>
<accession>I0GWS7</accession>